<dbReference type="InterPro" id="IPR001308">
    <property type="entry name" value="ETF_a/FixB"/>
</dbReference>
<dbReference type="InterPro" id="IPR014731">
    <property type="entry name" value="ETF_asu_C"/>
</dbReference>
<comment type="similarity">
    <text evidence="1">Belongs to the ETF alpha-subunit/FixB family.</text>
</comment>
<keyword evidence="6" id="KW-1185">Reference proteome</keyword>
<evidence type="ECO:0000259" key="3">
    <source>
        <dbReference type="Pfam" id="PF00766"/>
    </source>
</evidence>
<reference evidence="5 6" key="1">
    <citation type="submission" date="2021-02" db="EMBL/GenBank/DDBJ databases">
        <title>Complete genome of Desulfoluna sp. strain ASN36.</title>
        <authorList>
            <person name="Takahashi A."/>
            <person name="Kojima H."/>
            <person name="Fukui M."/>
        </authorList>
    </citation>
    <scope>NUCLEOTIDE SEQUENCE [LARGE SCALE GENOMIC DNA]</scope>
    <source>
        <strain evidence="5 6">ASN36</strain>
    </source>
</reference>
<keyword evidence="2" id="KW-0249">Electron transport</keyword>
<dbReference type="InterPro" id="IPR014729">
    <property type="entry name" value="Rossmann-like_a/b/a_fold"/>
</dbReference>
<dbReference type="RefSeq" id="WP_236889357.1">
    <property type="nucleotide sequence ID" value="NZ_AP024488.1"/>
</dbReference>
<dbReference type="EMBL" id="AP024488">
    <property type="protein sequence ID" value="BCS97947.1"/>
    <property type="molecule type" value="Genomic_DNA"/>
</dbReference>
<sequence>MIALMIEMTGHTLPTVAMELMSLALHMTTQQPSEILALVYGKEAEEGAWRFAEESGVETLGLVWGENERTGMETGAALGEALKERGVRTILGPHTPSAMEIAPVLAVALGLPLLAGVVGLDDEKGEFYRSAGGGKTRLHIAAPESAVITIQPGLFDAAHRADRPGSVTFVTPSSPKGPIELLSTRKGEVGTSNLSGARVVVSVGRGIETQGNLPLFTRLADAIPGAAKGCSRPLVDMGWMPYPCQVGITGSSVSADLYIALGISGSSQHLAGIPQSTTVISVGRDPNAAIHAVSDLIIEADLLPFMEATLALLYHQDKSTPPAAR</sequence>
<accession>A0ABN6F6F5</accession>
<dbReference type="InterPro" id="IPR014730">
    <property type="entry name" value="ETF_a/b_N"/>
</dbReference>
<dbReference type="PANTHER" id="PTHR43153">
    <property type="entry name" value="ELECTRON TRANSFER FLAVOPROTEIN ALPHA"/>
    <property type="match status" value="1"/>
</dbReference>
<dbReference type="PANTHER" id="PTHR43153:SF1">
    <property type="entry name" value="ELECTRON TRANSFER FLAVOPROTEIN SUBUNIT ALPHA, MITOCHONDRIAL"/>
    <property type="match status" value="1"/>
</dbReference>
<name>A0ABN6F6F5_9BACT</name>
<evidence type="ECO:0000256" key="2">
    <source>
        <dbReference type="ARBA" id="ARBA00022982"/>
    </source>
</evidence>
<keyword evidence="2" id="KW-0813">Transport</keyword>
<organism evidence="5 6">
    <name type="scientific">Desulfoluna limicola</name>
    <dbReference type="NCBI Taxonomy" id="2810562"/>
    <lineage>
        <taxon>Bacteria</taxon>
        <taxon>Pseudomonadati</taxon>
        <taxon>Thermodesulfobacteriota</taxon>
        <taxon>Desulfobacteria</taxon>
        <taxon>Desulfobacterales</taxon>
        <taxon>Desulfolunaceae</taxon>
        <taxon>Desulfoluna</taxon>
    </lineage>
</organism>
<proteinExistence type="inferred from homology"/>
<dbReference type="Pfam" id="PF00766">
    <property type="entry name" value="ETF_alpha"/>
    <property type="match status" value="1"/>
</dbReference>
<feature type="domain" description="Electron transfer flavoprotein alpha subunit C-terminal" evidence="3">
    <location>
        <begin position="193"/>
        <end position="273"/>
    </location>
</feature>
<feature type="domain" description="Electron transfer flavoprotein alpha/beta-subunit N-terminal" evidence="4">
    <location>
        <begin position="8"/>
        <end position="170"/>
    </location>
</feature>
<evidence type="ECO:0000256" key="1">
    <source>
        <dbReference type="ARBA" id="ARBA00005817"/>
    </source>
</evidence>
<evidence type="ECO:0000313" key="5">
    <source>
        <dbReference type="EMBL" id="BCS97947.1"/>
    </source>
</evidence>
<dbReference type="Gene3D" id="3.40.50.1220">
    <property type="entry name" value="TPP-binding domain"/>
    <property type="match status" value="1"/>
</dbReference>
<gene>
    <name evidence="5" type="ORF">DSLASN_35790</name>
</gene>
<evidence type="ECO:0000259" key="4">
    <source>
        <dbReference type="Pfam" id="PF01012"/>
    </source>
</evidence>
<dbReference type="Gene3D" id="3.40.50.620">
    <property type="entry name" value="HUPs"/>
    <property type="match status" value="1"/>
</dbReference>
<dbReference type="SUPFAM" id="SSF52402">
    <property type="entry name" value="Adenine nucleotide alpha hydrolases-like"/>
    <property type="match status" value="1"/>
</dbReference>
<evidence type="ECO:0000313" key="6">
    <source>
        <dbReference type="Proteomes" id="UP001320148"/>
    </source>
</evidence>
<dbReference type="SUPFAM" id="SSF52467">
    <property type="entry name" value="DHS-like NAD/FAD-binding domain"/>
    <property type="match status" value="1"/>
</dbReference>
<dbReference type="InterPro" id="IPR029035">
    <property type="entry name" value="DHS-like_NAD/FAD-binding_dom"/>
</dbReference>
<protein>
    <submittedName>
        <fullName evidence="5">Electron transfer flavoprotein subunit alpha</fullName>
    </submittedName>
</protein>
<dbReference type="Pfam" id="PF01012">
    <property type="entry name" value="ETF"/>
    <property type="match status" value="1"/>
</dbReference>
<dbReference type="Proteomes" id="UP001320148">
    <property type="component" value="Chromosome"/>
</dbReference>